<evidence type="ECO:0000259" key="4">
    <source>
        <dbReference type="PROSITE" id="PS50963"/>
    </source>
</evidence>
<feature type="transmembrane region" description="Helical" evidence="3">
    <location>
        <begin position="61"/>
        <end position="82"/>
    </location>
</feature>
<keyword evidence="3" id="KW-1133">Transmembrane helix</keyword>
<evidence type="ECO:0000313" key="5">
    <source>
        <dbReference type="EMBL" id="XDO02159.1"/>
    </source>
</evidence>
<protein>
    <submittedName>
        <fullName evidence="5">Extracellular Link Domain-Containing Protein</fullName>
    </submittedName>
</protein>
<feature type="domain" description="Link" evidence="4">
    <location>
        <begin position="150"/>
        <end position="249"/>
    </location>
</feature>
<dbReference type="InterPro" id="IPR000538">
    <property type="entry name" value="Link_dom"/>
</dbReference>
<keyword evidence="3" id="KW-0812">Transmembrane</keyword>
<dbReference type="EMBL" id="PP542043">
    <property type="protein sequence ID" value="XDO02159.1"/>
    <property type="molecule type" value="Genomic_DNA"/>
</dbReference>
<keyword evidence="3" id="KW-0472">Membrane</keyword>
<name>A0AB39J763_9VIRU</name>
<organism evidence="5">
    <name type="scientific">Florenciella sp. virus SA2</name>
    <dbReference type="NCBI Taxonomy" id="3240092"/>
    <lineage>
        <taxon>Viruses</taxon>
    </lineage>
</organism>
<proteinExistence type="predicted"/>
<evidence type="ECO:0000256" key="1">
    <source>
        <dbReference type="ARBA" id="ARBA00023157"/>
    </source>
</evidence>
<sequence>MDVKVNSDIYLPNTSNSFFFKMFGNMKVSFIMLLLFVILVYIVIFFILGNIGNTNSVQNKTIIIGLEILLWIVLIYVVYINIKNYDIKNFNFQTKMENLFNEKMTKLDVMAKSADDCKKPPGPPGPSPDPHGPPGPKPPGPPPTPGPNNGKEVFHIPDNIFTYDEAKKVCEYYDARLANYDELERSYNNGSNWCSYGWSKDQLALFPTQKSLYNYLKTIPGHEHDCGRPGINGGFFKNKYLKFGVNCYGKKPKPKIKIKNTCTKLIIVQKCRLHP</sequence>
<feature type="compositionally biased region" description="Pro residues" evidence="2">
    <location>
        <begin position="120"/>
        <end position="146"/>
    </location>
</feature>
<dbReference type="Pfam" id="PF00193">
    <property type="entry name" value="Xlink"/>
    <property type="match status" value="1"/>
</dbReference>
<dbReference type="Gene3D" id="3.10.100.10">
    <property type="entry name" value="Mannose-Binding Protein A, subunit A"/>
    <property type="match status" value="1"/>
</dbReference>
<evidence type="ECO:0000256" key="3">
    <source>
        <dbReference type="SAM" id="Phobius"/>
    </source>
</evidence>
<dbReference type="SMART" id="SM00445">
    <property type="entry name" value="LINK"/>
    <property type="match status" value="1"/>
</dbReference>
<dbReference type="GO" id="GO:0005540">
    <property type="term" value="F:hyaluronic acid binding"/>
    <property type="evidence" value="ECO:0007669"/>
    <property type="project" value="InterPro"/>
</dbReference>
<dbReference type="InterPro" id="IPR016187">
    <property type="entry name" value="CTDL_fold"/>
</dbReference>
<gene>
    <name evidence="5" type="ORF">FloV-SA2_00341</name>
</gene>
<reference evidence="5" key="1">
    <citation type="submission" date="2024-03" db="EMBL/GenBank/DDBJ databases">
        <title>Eukaryotic viruses encode the ribosomal protein eL40.</title>
        <authorList>
            <person name="Thomy J."/>
            <person name="Schvarcz C.R."/>
            <person name="McBeain K.A."/>
            <person name="Edwards K.F."/>
            <person name="Steward G.F."/>
        </authorList>
    </citation>
    <scope>NUCLEOTIDE SEQUENCE</scope>
    <source>
        <strain evidence="5">FloV-SA2</strain>
    </source>
</reference>
<dbReference type="PROSITE" id="PS50963">
    <property type="entry name" value="LINK_2"/>
    <property type="match status" value="1"/>
</dbReference>
<evidence type="ECO:0000256" key="2">
    <source>
        <dbReference type="SAM" id="MobiDB-lite"/>
    </source>
</evidence>
<dbReference type="InterPro" id="IPR016186">
    <property type="entry name" value="C-type_lectin-like/link_sf"/>
</dbReference>
<dbReference type="SUPFAM" id="SSF56436">
    <property type="entry name" value="C-type lectin-like"/>
    <property type="match status" value="1"/>
</dbReference>
<keyword evidence="1" id="KW-1015">Disulfide bond</keyword>
<feature type="transmembrane region" description="Helical" evidence="3">
    <location>
        <begin position="28"/>
        <end position="49"/>
    </location>
</feature>
<feature type="region of interest" description="Disordered" evidence="2">
    <location>
        <begin position="113"/>
        <end position="151"/>
    </location>
</feature>
<accession>A0AB39J763</accession>
<dbReference type="GO" id="GO:0007155">
    <property type="term" value="P:cell adhesion"/>
    <property type="evidence" value="ECO:0007669"/>
    <property type="project" value="InterPro"/>
</dbReference>